<evidence type="ECO:0000313" key="4">
    <source>
        <dbReference type="EMBL" id="MDT0447466.1"/>
    </source>
</evidence>
<sequence>DEGALRAQAARLREFVEARPELAPDEVAWSLVSTRAALEHRAVALGTGGAGLVTGLDSIARGTAAADVVEGVGPIGDEAVFVFPGQGAQWVGMGVELAGVFPVFREALEECGRALSGFVEWDLLE</sequence>
<dbReference type="InterPro" id="IPR014043">
    <property type="entry name" value="Acyl_transferase_dom"/>
</dbReference>
<dbReference type="RefSeq" id="WP_311621562.1">
    <property type="nucleotide sequence ID" value="NZ_JAVREV010000105.1"/>
</dbReference>
<dbReference type="EMBL" id="JAVREV010000105">
    <property type="protein sequence ID" value="MDT0447466.1"/>
    <property type="molecule type" value="Genomic_DNA"/>
</dbReference>
<accession>A0ABU2SFR4</accession>
<comment type="caution">
    <text evidence="4">The sequence shown here is derived from an EMBL/GenBank/DDBJ whole genome shotgun (WGS) entry which is preliminary data.</text>
</comment>
<gene>
    <name evidence="4" type="ORF">RM779_33475</name>
</gene>
<reference evidence="5" key="1">
    <citation type="submission" date="2023-07" db="EMBL/GenBank/DDBJ databases">
        <title>30 novel species of actinomycetes from the DSMZ collection.</title>
        <authorList>
            <person name="Nouioui I."/>
        </authorList>
    </citation>
    <scope>NUCLEOTIDE SEQUENCE [LARGE SCALE GENOMIC DNA]</scope>
    <source>
        <strain evidence="5">DSM 41886</strain>
    </source>
</reference>
<keyword evidence="4" id="KW-0012">Acyltransferase</keyword>
<keyword evidence="5" id="KW-1185">Reference proteome</keyword>
<keyword evidence="2" id="KW-0511">Multifunctional enzyme</keyword>
<dbReference type="Gene3D" id="3.40.366.10">
    <property type="entry name" value="Malonyl-Coenzyme A Acyl Carrier Protein, domain 2"/>
    <property type="match status" value="1"/>
</dbReference>
<dbReference type="PANTHER" id="PTHR43775">
    <property type="entry name" value="FATTY ACID SYNTHASE"/>
    <property type="match status" value="1"/>
</dbReference>
<dbReference type="InterPro" id="IPR016035">
    <property type="entry name" value="Acyl_Trfase/lysoPLipase"/>
</dbReference>
<proteinExistence type="predicted"/>
<evidence type="ECO:0000313" key="5">
    <source>
        <dbReference type="Proteomes" id="UP001183615"/>
    </source>
</evidence>
<organism evidence="4 5">
    <name type="scientific">Streptomyces johnsoniae</name>
    <dbReference type="NCBI Taxonomy" id="3075532"/>
    <lineage>
        <taxon>Bacteria</taxon>
        <taxon>Bacillati</taxon>
        <taxon>Actinomycetota</taxon>
        <taxon>Actinomycetes</taxon>
        <taxon>Kitasatosporales</taxon>
        <taxon>Streptomycetaceae</taxon>
        <taxon>Streptomyces</taxon>
    </lineage>
</organism>
<name>A0ABU2SFR4_9ACTN</name>
<dbReference type="SUPFAM" id="SSF52151">
    <property type="entry name" value="FabD/lysophospholipase-like"/>
    <property type="match status" value="1"/>
</dbReference>
<dbReference type="GO" id="GO:0016746">
    <property type="term" value="F:acyltransferase activity"/>
    <property type="evidence" value="ECO:0007669"/>
    <property type="project" value="UniProtKB-KW"/>
</dbReference>
<dbReference type="Pfam" id="PF00698">
    <property type="entry name" value="Acyl_transf_1"/>
    <property type="match status" value="1"/>
</dbReference>
<protein>
    <submittedName>
        <fullName evidence="4">Acyltransferase domain-containing protein</fullName>
    </submittedName>
</protein>
<dbReference type="InterPro" id="IPR050091">
    <property type="entry name" value="PKS_NRPS_Biosynth_Enz"/>
</dbReference>
<evidence type="ECO:0000256" key="2">
    <source>
        <dbReference type="ARBA" id="ARBA00023268"/>
    </source>
</evidence>
<evidence type="ECO:0000259" key="3">
    <source>
        <dbReference type="Pfam" id="PF00698"/>
    </source>
</evidence>
<evidence type="ECO:0000256" key="1">
    <source>
        <dbReference type="ARBA" id="ARBA00022679"/>
    </source>
</evidence>
<dbReference type="PANTHER" id="PTHR43775:SF51">
    <property type="entry name" value="INACTIVE PHENOLPHTHIOCEROL SYNTHESIS POLYKETIDE SYNTHASE TYPE I PKS1-RELATED"/>
    <property type="match status" value="1"/>
</dbReference>
<feature type="domain" description="Malonyl-CoA:ACP transacylase (MAT)" evidence="3">
    <location>
        <begin position="80"/>
        <end position="124"/>
    </location>
</feature>
<feature type="non-terminal residue" evidence="4">
    <location>
        <position position="125"/>
    </location>
</feature>
<dbReference type="Proteomes" id="UP001183615">
    <property type="component" value="Unassembled WGS sequence"/>
</dbReference>
<feature type="non-terminal residue" evidence="4">
    <location>
        <position position="1"/>
    </location>
</feature>
<dbReference type="InterPro" id="IPR001227">
    <property type="entry name" value="Ac_transferase_dom_sf"/>
</dbReference>
<keyword evidence="1" id="KW-0808">Transferase</keyword>